<keyword evidence="2" id="KW-1185">Reference proteome</keyword>
<evidence type="ECO:0000313" key="1">
    <source>
        <dbReference type="EMBL" id="MDF3839481.1"/>
    </source>
</evidence>
<dbReference type="Proteomes" id="UP001216674">
    <property type="component" value="Unassembled WGS sequence"/>
</dbReference>
<dbReference type="SUPFAM" id="SSF63825">
    <property type="entry name" value="YWTD domain"/>
    <property type="match status" value="1"/>
</dbReference>
<proteinExistence type="predicted"/>
<name>A0ABT6B3L8_9BURK</name>
<dbReference type="SUPFAM" id="SSF63829">
    <property type="entry name" value="Calcium-dependent phosphotriesterase"/>
    <property type="match status" value="1"/>
</dbReference>
<comment type="caution">
    <text evidence="1">The sequence shown here is derived from an EMBL/GenBank/DDBJ whole genome shotgun (WGS) entry which is preliminary data.</text>
</comment>
<dbReference type="EMBL" id="JARJLM010000683">
    <property type="protein sequence ID" value="MDF3839481.1"/>
    <property type="molecule type" value="Genomic_DNA"/>
</dbReference>
<protein>
    <submittedName>
        <fullName evidence="1">Uncharacterized protein</fullName>
    </submittedName>
</protein>
<sequence>MADSVTRLLRAGALLLGAMALASGVLCGELSGELGGGLSYRTSWLGNTYGFGDRRWTPNSVEALAVTPDGILFTNALWDEGGGEITMIRNGGVVGVAESTHGWGNNGGDAIAVGDGYLFAAARITNVGNTQAGKPGYPGRDLAWYGVSRRHLARPELGAPFAGGVGNVGGPTRNSFLVLNAVEQRRDGSPRGLAVRNGVLYVANTYRDAIELYDSQSMQRLARWPAPQPGRIAVDGDGNVWAILNCCAARGRTVVRFNRQGQRGLVAPLPEGSLPVDLALTPDQRLIVADNGPRQNLMLFEVRGDTVRPAGELGERGGAFAGGASAGAVPPGSTGVHRFHGLSALAVDGQGNIYVAMNGVGPRPLHAGAANFGVVLESYAPDGQRRWNLQGLLFLDAVHADPARPDEVYAGTRRFRLDLDKTVPGSEWSYAAITVDPFRYPEDAALSDAADGRGVPLMRRIQGRLFGFFTDRHAKYLKVYRFDRSHGEVAVPAGFFSLRHIDGAWPPHQPPAGEWIWRDGNGDGRFQPDEFERSPSGDGAPMQAWWVDSRGDVWLGSFAQGIRRFRLQGLDRNGNPKYSFEHVEKSRMPPPFTRIQRLQYFPESDTMYLSGATAQKPYEAANWDSTGRVIARYDHWSTGAPVPRYVLDVDRLPGAISENGTEGFAIAGDYLFLVEARNAHVRVIDNRSSRQVGVMTPGPEVGCESGWVDMPMPITALRRDDGEYLVFVEEDAHGKNLMYRLQPPSGVVQQAQTQVHPSCAGRKVAGLR</sequence>
<accession>A0ABT6B3L8</accession>
<evidence type="ECO:0000313" key="2">
    <source>
        <dbReference type="Proteomes" id="UP001216674"/>
    </source>
</evidence>
<dbReference type="InterPro" id="IPR011042">
    <property type="entry name" value="6-blade_b-propeller_TolB-like"/>
</dbReference>
<dbReference type="RefSeq" id="WP_276269173.1">
    <property type="nucleotide sequence ID" value="NZ_JARJLM010000683.1"/>
</dbReference>
<organism evidence="1 2">
    <name type="scientific">Cupriavidus basilensis</name>
    <dbReference type="NCBI Taxonomy" id="68895"/>
    <lineage>
        <taxon>Bacteria</taxon>
        <taxon>Pseudomonadati</taxon>
        <taxon>Pseudomonadota</taxon>
        <taxon>Betaproteobacteria</taxon>
        <taxon>Burkholderiales</taxon>
        <taxon>Burkholderiaceae</taxon>
        <taxon>Cupriavidus</taxon>
    </lineage>
</organism>
<reference evidence="1 2" key="1">
    <citation type="submission" date="2023-03" db="EMBL/GenBank/DDBJ databases">
        <title>Draft assemblies of triclosan tolerant bacteria isolated from returned activated sludge.</title>
        <authorList>
            <person name="Van Hamelsveld S."/>
        </authorList>
    </citation>
    <scope>NUCLEOTIDE SEQUENCE [LARGE SCALE GENOMIC DNA]</scope>
    <source>
        <strain evidence="1 2">GW210010_S58</strain>
    </source>
</reference>
<gene>
    <name evidence="1" type="ORF">P3W85_42075</name>
</gene>
<dbReference type="Gene3D" id="2.120.10.30">
    <property type="entry name" value="TolB, C-terminal domain"/>
    <property type="match status" value="1"/>
</dbReference>